<evidence type="ECO:0000259" key="2">
    <source>
        <dbReference type="PROSITE" id="PS50164"/>
    </source>
</evidence>
<dbReference type="CDD" id="cd10449">
    <property type="entry name" value="GIY-YIG_SLX1_like"/>
    <property type="match status" value="1"/>
</dbReference>
<dbReference type="SUPFAM" id="SSF82771">
    <property type="entry name" value="GIY-YIG endonuclease"/>
    <property type="match status" value="1"/>
</dbReference>
<comment type="similarity">
    <text evidence="1">Belongs to the UPF0213 family.</text>
</comment>
<dbReference type="SMART" id="SM00465">
    <property type="entry name" value="GIYc"/>
    <property type="match status" value="1"/>
</dbReference>
<reference evidence="3 4" key="1">
    <citation type="submission" date="2017-09" db="EMBL/GenBank/DDBJ databases">
        <title>Depth-based differentiation of microbial function through sediment-hosted aquifers and enrichment of novel symbionts in the deep terrestrial subsurface.</title>
        <authorList>
            <person name="Probst A.J."/>
            <person name="Ladd B."/>
            <person name="Jarett J.K."/>
            <person name="Geller-Mcgrath D.E."/>
            <person name="Sieber C.M."/>
            <person name="Emerson J.B."/>
            <person name="Anantharaman K."/>
            <person name="Thomas B.C."/>
            <person name="Malmstrom R."/>
            <person name="Stieglmeier M."/>
            <person name="Klingl A."/>
            <person name="Woyke T."/>
            <person name="Ryan C.M."/>
            <person name="Banfield J.F."/>
        </authorList>
    </citation>
    <scope>NUCLEOTIDE SEQUENCE [LARGE SCALE GENOMIC DNA]</scope>
    <source>
        <strain evidence="3">CG10_big_fil_rev_8_21_14_0_10_36_16</strain>
    </source>
</reference>
<dbReference type="Gene3D" id="3.40.1440.10">
    <property type="entry name" value="GIY-YIG endonuclease"/>
    <property type="match status" value="1"/>
</dbReference>
<organism evidence="3 4">
    <name type="scientific">Candidatus Yanofskybacteria bacterium CG10_big_fil_rev_8_21_14_0_10_36_16</name>
    <dbReference type="NCBI Taxonomy" id="1975096"/>
    <lineage>
        <taxon>Bacteria</taxon>
        <taxon>Candidatus Yanofskyibacteriota</taxon>
    </lineage>
</organism>
<gene>
    <name evidence="3" type="ORF">COV29_03690</name>
</gene>
<comment type="caution">
    <text evidence="3">The sequence shown here is derived from an EMBL/GenBank/DDBJ whole genome shotgun (WGS) entry which is preliminary data.</text>
</comment>
<evidence type="ECO:0000256" key="1">
    <source>
        <dbReference type="ARBA" id="ARBA00007435"/>
    </source>
</evidence>
<feature type="domain" description="GIY-YIG" evidence="2">
    <location>
        <begin position="1"/>
        <end position="77"/>
    </location>
</feature>
<dbReference type="Pfam" id="PF01541">
    <property type="entry name" value="GIY-YIG"/>
    <property type="match status" value="1"/>
</dbReference>
<evidence type="ECO:0000313" key="3">
    <source>
        <dbReference type="EMBL" id="PJE50483.1"/>
    </source>
</evidence>
<dbReference type="PANTHER" id="PTHR34477">
    <property type="entry name" value="UPF0213 PROTEIN YHBQ"/>
    <property type="match status" value="1"/>
</dbReference>
<dbReference type="InterPro" id="IPR035901">
    <property type="entry name" value="GIY-YIG_endonuc_sf"/>
</dbReference>
<name>A0A2J0Q9A3_9BACT</name>
<dbReference type="InterPro" id="IPR000305">
    <property type="entry name" value="GIY-YIG_endonuc"/>
</dbReference>
<sequence length="92" mass="10952">MYYTYILLSKADNHFYVGISSNLKQRLDEHKNGKVKATKNRRPLILIYYECCLNKKDAIKREQYLKSGFGRRFIKNRLENYLTQARDGGRTN</sequence>
<dbReference type="AlphaFoldDB" id="A0A2J0Q9A3"/>
<evidence type="ECO:0000313" key="4">
    <source>
        <dbReference type="Proteomes" id="UP000228496"/>
    </source>
</evidence>
<proteinExistence type="inferred from homology"/>
<dbReference type="PANTHER" id="PTHR34477:SF1">
    <property type="entry name" value="UPF0213 PROTEIN YHBQ"/>
    <property type="match status" value="1"/>
</dbReference>
<accession>A0A2J0Q9A3</accession>
<dbReference type="EMBL" id="PCXQ01000006">
    <property type="protein sequence ID" value="PJE50483.1"/>
    <property type="molecule type" value="Genomic_DNA"/>
</dbReference>
<dbReference type="PROSITE" id="PS50164">
    <property type="entry name" value="GIY_YIG"/>
    <property type="match status" value="1"/>
</dbReference>
<protein>
    <submittedName>
        <fullName evidence="3">Excinuclease ABC subunit C</fullName>
    </submittedName>
</protein>
<dbReference type="Proteomes" id="UP000228496">
    <property type="component" value="Unassembled WGS sequence"/>
</dbReference>
<dbReference type="InterPro" id="IPR050190">
    <property type="entry name" value="UPF0213_domain"/>
</dbReference>